<dbReference type="InterPro" id="IPR051046">
    <property type="entry name" value="MurCDEF_CellWall_CoF430Synth"/>
</dbReference>
<evidence type="ECO:0008006" key="9">
    <source>
        <dbReference type="Google" id="ProtNLM"/>
    </source>
</evidence>
<gene>
    <name evidence="7" type="ORF">A2725_04435</name>
</gene>
<feature type="transmembrane region" description="Helical" evidence="4">
    <location>
        <begin position="81"/>
        <end position="99"/>
    </location>
</feature>
<dbReference type="InterPro" id="IPR036615">
    <property type="entry name" value="Mur_ligase_C_dom_sf"/>
</dbReference>
<evidence type="ECO:0000256" key="1">
    <source>
        <dbReference type="ARBA" id="ARBA00022598"/>
    </source>
</evidence>
<dbReference type="Proteomes" id="UP000177067">
    <property type="component" value="Unassembled WGS sequence"/>
</dbReference>
<feature type="transmembrane region" description="Helical" evidence="4">
    <location>
        <begin position="6"/>
        <end position="34"/>
    </location>
</feature>
<keyword evidence="1" id="KW-0436">Ligase</keyword>
<dbReference type="InterPro" id="IPR036565">
    <property type="entry name" value="Mur-like_cat_sf"/>
</dbReference>
<dbReference type="InterPro" id="IPR004101">
    <property type="entry name" value="Mur_ligase_C"/>
</dbReference>
<dbReference type="GO" id="GO:0005524">
    <property type="term" value="F:ATP binding"/>
    <property type="evidence" value="ECO:0007669"/>
    <property type="project" value="UniProtKB-KW"/>
</dbReference>
<dbReference type="SUPFAM" id="SSF53244">
    <property type="entry name" value="MurD-like peptide ligases, peptide-binding domain"/>
    <property type="match status" value="1"/>
</dbReference>
<feature type="domain" description="Mur ligase central" evidence="6">
    <location>
        <begin position="187"/>
        <end position="374"/>
    </location>
</feature>
<evidence type="ECO:0000256" key="4">
    <source>
        <dbReference type="SAM" id="Phobius"/>
    </source>
</evidence>
<keyword evidence="4" id="KW-0472">Membrane</keyword>
<reference evidence="7 8" key="1">
    <citation type="journal article" date="2016" name="Nat. Commun.">
        <title>Thousands of microbial genomes shed light on interconnected biogeochemical processes in an aquifer system.</title>
        <authorList>
            <person name="Anantharaman K."/>
            <person name="Brown C.T."/>
            <person name="Hug L.A."/>
            <person name="Sharon I."/>
            <person name="Castelle C.J."/>
            <person name="Probst A.J."/>
            <person name="Thomas B.C."/>
            <person name="Singh A."/>
            <person name="Wilkins M.J."/>
            <person name="Karaoz U."/>
            <person name="Brodie E.L."/>
            <person name="Williams K.H."/>
            <person name="Hubbard S.S."/>
            <person name="Banfield J.F."/>
        </authorList>
    </citation>
    <scope>NUCLEOTIDE SEQUENCE [LARGE SCALE GENOMIC DNA]</scope>
</reference>
<dbReference type="EMBL" id="MFPS01000008">
    <property type="protein sequence ID" value="OGH58964.1"/>
    <property type="molecule type" value="Genomic_DNA"/>
</dbReference>
<dbReference type="GO" id="GO:0016881">
    <property type="term" value="F:acid-amino acid ligase activity"/>
    <property type="evidence" value="ECO:0007669"/>
    <property type="project" value="InterPro"/>
</dbReference>
<evidence type="ECO:0000313" key="7">
    <source>
        <dbReference type="EMBL" id="OGH58964.1"/>
    </source>
</evidence>
<evidence type="ECO:0000256" key="2">
    <source>
        <dbReference type="ARBA" id="ARBA00022741"/>
    </source>
</evidence>
<feature type="transmembrane region" description="Helical" evidence="4">
    <location>
        <begin position="115"/>
        <end position="139"/>
    </location>
</feature>
<dbReference type="AlphaFoldDB" id="A0A1F6LI10"/>
<proteinExistence type="predicted"/>
<dbReference type="PANTHER" id="PTHR43024">
    <property type="entry name" value="UDP-N-ACETYLMURAMOYL-TRIPEPTIDE--D-ALANYL-D-ALANINE LIGASE"/>
    <property type="match status" value="1"/>
</dbReference>
<dbReference type="Pfam" id="PF08245">
    <property type="entry name" value="Mur_ligase_M"/>
    <property type="match status" value="1"/>
</dbReference>
<feature type="transmembrane region" description="Helical" evidence="4">
    <location>
        <begin position="55"/>
        <end position="75"/>
    </location>
</feature>
<feature type="transmembrane region" description="Helical" evidence="4">
    <location>
        <begin position="145"/>
        <end position="164"/>
    </location>
</feature>
<evidence type="ECO:0000259" key="5">
    <source>
        <dbReference type="Pfam" id="PF02875"/>
    </source>
</evidence>
<dbReference type="SUPFAM" id="SSF53623">
    <property type="entry name" value="MurD-like peptide ligases, catalytic domain"/>
    <property type="match status" value="1"/>
</dbReference>
<dbReference type="Gene3D" id="3.90.190.20">
    <property type="entry name" value="Mur ligase, C-terminal domain"/>
    <property type="match status" value="1"/>
</dbReference>
<dbReference type="InterPro" id="IPR013221">
    <property type="entry name" value="Mur_ligase_cen"/>
</dbReference>
<evidence type="ECO:0000256" key="3">
    <source>
        <dbReference type="ARBA" id="ARBA00022840"/>
    </source>
</evidence>
<dbReference type="Gene3D" id="3.40.1190.10">
    <property type="entry name" value="Mur-like, catalytic domain"/>
    <property type="match status" value="1"/>
</dbReference>
<keyword evidence="4" id="KW-0812">Transmembrane</keyword>
<accession>A0A1F6LI10</accession>
<evidence type="ECO:0000259" key="6">
    <source>
        <dbReference type="Pfam" id="PF08245"/>
    </source>
</evidence>
<dbReference type="PANTHER" id="PTHR43024:SF1">
    <property type="entry name" value="UDP-N-ACETYLMURAMOYL-TRIPEPTIDE--D-ALANYL-D-ALANINE LIGASE"/>
    <property type="match status" value="1"/>
</dbReference>
<comment type="caution">
    <text evidence="7">The sequence shown here is derived from an EMBL/GenBank/DDBJ whole genome shotgun (WGS) entry which is preliminary data.</text>
</comment>
<dbReference type="Pfam" id="PF02875">
    <property type="entry name" value="Mur_ligase_C"/>
    <property type="match status" value="1"/>
</dbReference>
<organism evidence="7 8">
    <name type="scientific">Candidatus Magasanikbacteria bacterium RIFCSPHIGHO2_01_FULL_33_34</name>
    <dbReference type="NCBI Taxonomy" id="1798671"/>
    <lineage>
        <taxon>Bacteria</taxon>
        <taxon>Candidatus Magasanikiibacteriota</taxon>
    </lineage>
</organism>
<protein>
    <recommendedName>
        <fullName evidence="9">Mur ligase central domain-containing protein</fullName>
    </recommendedName>
</protein>
<name>A0A1F6LI10_9BACT</name>
<keyword evidence="3" id="KW-0067">ATP-binding</keyword>
<feature type="domain" description="Mur ligase C-terminal" evidence="5">
    <location>
        <begin position="408"/>
        <end position="510"/>
    </location>
</feature>
<keyword evidence="4" id="KW-1133">Transmembrane helix</keyword>
<sequence length="530" mass="60062">MNLYHMFSLINIIILILWIMSAFVDYNYFCYILQLKEYRMDRIKDFLSTKKGKDFWKKYIVLWRPIFVIIIFLSPIDDLMILKYTIITIFSLEFIINILQLKRGKLKHPVFTKKAILIIFSAILVEALLFFASGAWIGLLLLMSIRLLIISLVVSIFYIPTAYIKKIIIKKAKLKLSKYKNLKVIGITGSYGKSSVKNFLSTIIGKKYRVIKTPKNINTEIGIAKFILDNDFANADVFVVEMGAYKIGEIELICDMVEPTIGVLTAITEQHLALFGGIKMTQQAKYELLRSLPENGLAVVNSDNKYCREFLHELKCKKVTFGVEEEFNPDFLIKEFDNTAQGINFFGKMYNKDISVSAPVIGTHNAKNIVPCYLVADFLGISIEEAKSQTNKLVLPDNTLSIINYGEAIILDDTYNSNYNGFCAGLDVLSGYSNKKRIVVTRGIPELGAMSTEVHTKIGSEIAYIADELIILDKDNAEALIDGVGEKFHTSIKIVNDPNELLEIIKSYKNTPSVILLENRVPDILIKEVK</sequence>
<evidence type="ECO:0000313" key="8">
    <source>
        <dbReference type="Proteomes" id="UP000177067"/>
    </source>
</evidence>
<keyword evidence="2" id="KW-0547">Nucleotide-binding</keyword>